<evidence type="ECO:0000313" key="3">
    <source>
        <dbReference type="Proteomes" id="UP001346869"/>
    </source>
</evidence>
<evidence type="ECO:0000256" key="1">
    <source>
        <dbReference type="SAM" id="MobiDB-lite"/>
    </source>
</evidence>
<organism evidence="2 3">
    <name type="scientific">Eleginops maclovinus</name>
    <name type="common">Patagonian blennie</name>
    <name type="synonym">Eleginus maclovinus</name>
    <dbReference type="NCBI Taxonomy" id="56733"/>
    <lineage>
        <taxon>Eukaryota</taxon>
        <taxon>Metazoa</taxon>
        <taxon>Chordata</taxon>
        <taxon>Craniata</taxon>
        <taxon>Vertebrata</taxon>
        <taxon>Euteleostomi</taxon>
        <taxon>Actinopterygii</taxon>
        <taxon>Neopterygii</taxon>
        <taxon>Teleostei</taxon>
        <taxon>Neoteleostei</taxon>
        <taxon>Acanthomorphata</taxon>
        <taxon>Eupercaria</taxon>
        <taxon>Perciformes</taxon>
        <taxon>Notothenioidei</taxon>
        <taxon>Eleginopidae</taxon>
        <taxon>Eleginops</taxon>
    </lineage>
</organism>
<feature type="compositionally biased region" description="Polar residues" evidence="1">
    <location>
        <begin position="38"/>
        <end position="49"/>
    </location>
</feature>
<comment type="caution">
    <text evidence="2">The sequence shown here is derived from an EMBL/GenBank/DDBJ whole genome shotgun (WGS) entry which is preliminary data.</text>
</comment>
<accession>A0AAN7YAF1</accession>
<dbReference type="Proteomes" id="UP001346869">
    <property type="component" value="Unassembled WGS sequence"/>
</dbReference>
<reference evidence="2 3" key="1">
    <citation type="journal article" date="2023" name="Genes (Basel)">
        <title>Chromosome-Level Genome Assembly and Circadian Gene Repertoire of the Patagonia Blennie Eleginops maclovinus-The Closest Ancestral Proxy of Antarctic Cryonotothenioids.</title>
        <authorList>
            <person name="Cheng C.C."/>
            <person name="Rivera-Colon A.G."/>
            <person name="Minhas B.F."/>
            <person name="Wilson L."/>
            <person name="Rayamajhi N."/>
            <person name="Vargas-Chacoff L."/>
            <person name="Catchen J.M."/>
        </authorList>
    </citation>
    <scope>NUCLEOTIDE SEQUENCE [LARGE SCALE GENOMIC DNA]</scope>
    <source>
        <strain evidence="2">JMC-PN-2008</strain>
    </source>
</reference>
<protein>
    <submittedName>
        <fullName evidence="2">Uncharacterized protein</fullName>
    </submittedName>
</protein>
<feature type="compositionally biased region" description="Basic and acidic residues" evidence="1">
    <location>
        <begin position="65"/>
        <end position="75"/>
    </location>
</feature>
<keyword evidence="3" id="KW-1185">Reference proteome</keyword>
<dbReference type="EMBL" id="JAUZQC010000003">
    <property type="protein sequence ID" value="KAK5873655.1"/>
    <property type="molecule type" value="Genomic_DNA"/>
</dbReference>
<reference evidence="2 3" key="2">
    <citation type="journal article" date="2023" name="Mol. Biol. Evol.">
        <title>Genomics of Secondarily Temperate Adaptation in the Only Non-Antarctic Icefish.</title>
        <authorList>
            <person name="Rivera-Colon A.G."/>
            <person name="Rayamajhi N."/>
            <person name="Minhas B.F."/>
            <person name="Madrigal G."/>
            <person name="Bilyk K.T."/>
            <person name="Yoon V."/>
            <person name="Hune M."/>
            <person name="Gregory S."/>
            <person name="Cheng C.H.C."/>
            <person name="Catchen J.M."/>
        </authorList>
    </citation>
    <scope>NUCLEOTIDE SEQUENCE [LARGE SCALE GENOMIC DNA]</scope>
    <source>
        <strain evidence="2">JMC-PN-2008</strain>
    </source>
</reference>
<proteinExistence type="predicted"/>
<name>A0AAN7YAF1_ELEMC</name>
<feature type="region of interest" description="Disordered" evidence="1">
    <location>
        <begin position="33"/>
        <end position="75"/>
    </location>
</feature>
<gene>
    <name evidence="2" type="ORF">PBY51_018679</name>
</gene>
<sequence length="96" mass="10761">MEAGGEIIWSPDPGRVEAMTAVLCHRVSYDEGAKRQVTDSPRLNGQMTKPTGRPARRKAGVQGREGGREREEKGKIERRLSFDTLFFVILDKMGLM</sequence>
<dbReference type="AlphaFoldDB" id="A0AAN7YAF1"/>
<evidence type="ECO:0000313" key="2">
    <source>
        <dbReference type="EMBL" id="KAK5873655.1"/>
    </source>
</evidence>